<feature type="domain" description="HTH lysR-type" evidence="1">
    <location>
        <begin position="24"/>
        <end position="85"/>
    </location>
</feature>
<dbReference type="InterPro" id="IPR036390">
    <property type="entry name" value="WH_DNA-bd_sf"/>
</dbReference>
<keyword evidence="3" id="KW-1185">Reference proteome</keyword>
<dbReference type="Proteomes" id="UP001327027">
    <property type="component" value="Unassembled WGS sequence"/>
</dbReference>
<organism evidence="2 3">
    <name type="scientific">Aquimarina gracilis</name>
    <dbReference type="NCBI Taxonomy" id="874422"/>
    <lineage>
        <taxon>Bacteria</taxon>
        <taxon>Pseudomonadati</taxon>
        <taxon>Bacteroidota</taxon>
        <taxon>Flavobacteriia</taxon>
        <taxon>Flavobacteriales</taxon>
        <taxon>Flavobacteriaceae</taxon>
        <taxon>Aquimarina</taxon>
    </lineage>
</organism>
<comment type="caution">
    <text evidence="2">The sequence shown here is derived from an EMBL/GenBank/DDBJ whole genome shotgun (WGS) entry which is preliminary data.</text>
</comment>
<evidence type="ECO:0000313" key="2">
    <source>
        <dbReference type="EMBL" id="MEB3345079.1"/>
    </source>
</evidence>
<dbReference type="InterPro" id="IPR036388">
    <property type="entry name" value="WH-like_DNA-bd_sf"/>
</dbReference>
<sequence length="111" mass="12479">MDYKIKSRIWIESEHGVFLGEGRVRLLKAISKTGSLRKAAVTLDMSYKKAWNLMDSMNKTAQKPLVITTTGGKGGGGARLTDYGEDVINTFDHINQKCWEFLDNELKQISL</sequence>
<reference evidence="2 3" key="1">
    <citation type="journal article" date="2013" name="Int. J. Syst. Evol. Microbiol.">
        <title>Aquimarina gracilis sp. nov., isolated from the gut microflora of a mussel, Mytilus coruscus, and emended description of Aquimarina spongiae.</title>
        <authorList>
            <person name="Park S.C."/>
            <person name="Choe H.N."/>
            <person name="Baik K.S."/>
            <person name="Seong C.N."/>
        </authorList>
    </citation>
    <scope>NUCLEOTIDE SEQUENCE [LARGE SCALE GENOMIC DNA]</scope>
    <source>
        <strain evidence="2 3">PSC32</strain>
    </source>
</reference>
<proteinExistence type="predicted"/>
<dbReference type="PANTHER" id="PTHR30432:SF1">
    <property type="entry name" value="DNA-BINDING TRANSCRIPTIONAL DUAL REGULATOR MODE"/>
    <property type="match status" value="1"/>
</dbReference>
<dbReference type="SUPFAM" id="SSF46785">
    <property type="entry name" value="Winged helix' DNA-binding domain"/>
    <property type="match status" value="1"/>
</dbReference>
<accession>A0ABU5ZSY9</accession>
<name>A0ABU5ZSY9_9FLAO</name>
<evidence type="ECO:0000313" key="3">
    <source>
        <dbReference type="Proteomes" id="UP001327027"/>
    </source>
</evidence>
<dbReference type="Pfam" id="PF00126">
    <property type="entry name" value="HTH_1"/>
    <property type="match status" value="1"/>
</dbReference>
<dbReference type="InterPro" id="IPR000847">
    <property type="entry name" value="LysR_HTH_N"/>
</dbReference>
<dbReference type="Gene3D" id="1.10.10.10">
    <property type="entry name" value="Winged helix-like DNA-binding domain superfamily/Winged helix DNA-binding domain"/>
    <property type="match status" value="1"/>
</dbReference>
<dbReference type="InterPro" id="IPR051815">
    <property type="entry name" value="Molybdate_resp_trans_reg"/>
</dbReference>
<dbReference type="PANTHER" id="PTHR30432">
    <property type="entry name" value="TRANSCRIPTIONAL REGULATOR MODE"/>
    <property type="match status" value="1"/>
</dbReference>
<evidence type="ECO:0000259" key="1">
    <source>
        <dbReference type="Pfam" id="PF00126"/>
    </source>
</evidence>
<dbReference type="EMBL" id="JAYKLX010000003">
    <property type="protein sequence ID" value="MEB3345079.1"/>
    <property type="molecule type" value="Genomic_DNA"/>
</dbReference>
<gene>
    <name evidence="2" type="ORF">U6A24_06385</name>
</gene>
<protein>
    <submittedName>
        <fullName evidence="2">LysR family transcriptional regulator</fullName>
    </submittedName>
</protein>
<dbReference type="RefSeq" id="WP_324179113.1">
    <property type="nucleotide sequence ID" value="NZ_BAABAW010000008.1"/>
</dbReference>